<protein>
    <recommendedName>
        <fullName evidence="1">Glycosyl transferase family 1 domain-containing protein</fullName>
    </recommendedName>
</protein>
<dbReference type="Gene3D" id="3.40.50.2000">
    <property type="entry name" value="Glycogen Phosphorylase B"/>
    <property type="match status" value="1"/>
</dbReference>
<name>A0A327KXN9_9BRAD</name>
<organism evidence="2 3">
    <name type="scientific">Rhodoplanes roseus</name>
    <dbReference type="NCBI Taxonomy" id="29409"/>
    <lineage>
        <taxon>Bacteria</taxon>
        <taxon>Pseudomonadati</taxon>
        <taxon>Pseudomonadota</taxon>
        <taxon>Alphaproteobacteria</taxon>
        <taxon>Hyphomicrobiales</taxon>
        <taxon>Nitrobacteraceae</taxon>
        <taxon>Rhodoplanes</taxon>
    </lineage>
</organism>
<dbReference type="PANTHER" id="PTHR46656">
    <property type="entry name" value="PUTATIVE-RELATED"/>
    <property type="match status" value="1"/>
</dbReference>
<dbReference type="GO" id="GO:0016757">
    <property type="term" value="F:glycosyltransferase activity"/>
    <property type="evidence" value="ECO:0007669"/>
    <property type="project" value="InterPro"/>
</dbReference>
<comment type="caution">
    <text evidence="2">The sequence shown here is derived from an EMBL/GenBank/DDBJ whole genome shotgun (WGS) entry which is preliminary data.</text>
</comment>
<dbReference type="InterPro" id="IPR001296">
    <property type="entry name" value="Glyco_trans_1"/>
</dbReference>
<feature type="domain" description="Glycosyl transferase family 1" evidence="1">
    <location>
        <begin position="268"/>
        <end position="320"/>
    </location>
</feature>
<accession>A0A327KXN9</accession>
<dbReference type="SUPFAM" id="SSF53756">
    <property type="entry name" value="UDP-Glycosyltransferase/glycogen phosphorylase"/>
    <property type="match status" value="1"/>
</dbReference>
<reference evidence="2 3" key="1">
    <citation type="submission" date="2017-07" db="EMBL/GenBank/DDBJ databases">
        <title>Draft Genome Sequences of Select Purple Nonsulfur Bacteria.</title>
        <authorList>
            <person name="Lasarre B."/>
            <person name="Mckinlay J.B."/>
        </authorList>
    </citation>
    <scope>NUCLEOTIDE SEQUENCE [LARGE SCALE GENOMIC DNA]</scope>
    <source>
        <strain evidence="2 3">DSM 5909</strain>
    </source>
</reference>
<evidence type="ECO:0000313" key="3">
    <source>
        <dbReference type="Proteomes" id="UP000249130"/>
    </source>
</evidence>
<evidence type="ECO:0000313" key="2">
    <source>
        <dbReference type="EMBL" id="RAI42483.1"/>
    </source>
</evidence>
<dbReference type="EMBL" id="NPEX01000150">
    <property type="protein sequence ID" value="RAI42483.1"/>
    <property type="molecule type" value="Genomic_DNA"/>
</dbReference>
<dbReference type="Proteomes" id="UP000249130">
    <property type="component" value="Unassembled WGS sequence"/>
</dbReference>
<dbReference type="PANTHER" id="PTHR46656:SF3">
    <property type="entry name" value="PUTATIVE-RELATED"/>
    <property type="match status" value="1"/>
</dbReference>
<dbReference type="Pfam" id="PF00534">
    <property type="entry name" value="Glycos_transf_1"/>
    <property type="match status" value="1"/>
</dbReference>
<dbReference type="AlphaFoldDB" id="A0A327KXN9"/>
<keyword evidence="3" id="KW-1185">Reference proteome</keyword>
<dbReference type="CDD" id="cd03801">
    <property type="entry name" value="GT4_PimA-like"/>
    <property type="match status" value="1"/>
</dbReference>
<evidence type="ECO:0000259" key="1">
    <source>
        <dbReference type="Pfam" id="PF00534"/>
    </source>
</evidence>
<proteinExistence type="predicted"/>
<sequence>MRMLLASGLGRLTSRFALESLIASAVRNTQCPLQGPVVISGLFRTASGIGESARICSKALQTLGIQHTNVDLSTNFNQIDIKAEHPVEAMPSALSGVLLLHFNAPETVHALTALRMMWPRRWHIIGNWVWELDGEPLGWRTASKFISEIWTPSEYSREALLKATNKRVTVVPYFVRSQQPQKLDRAKYGIEQNEFLVLSMADARSSLHRKNLIGSINVFRNAFGARQGFRLILKTRNLREDTAIGRMIFSAAREDSRITVIDRSIISSEVMELIDCCDVYLSLHRAEGFGLTMAEAMALGKAVIATGWSGNMEYMSNRSAALVSYSLVPALDKSGIYNPTVGTRWAEPDEAEASRLLALLAESPAERNRLGEAARDAINEKLSAKSYANALTKRLKMN</sequence>
<dbReference type="OrthoDB" id="8049568at2"/>
<gene>
    <name evidence="2" type="ORF">CH341_19270</name>
</gene>